<name>A0A2S6CGL0_9PEZI</name>
<keyword evidence="4" id="KW-1185">Reference proteome</keyword>
<feature type="region of interest" description="Disordered" evidence="1">
    <location>
        <begin position="55"/>
        <end position="99"/>
    </location>
</feature>
<gene>
    <name evidence="3" type="ORF">CBER1_09264</name>
</gene>
<dbReference type="SUPFAM" id="SSF89372">
    <property type="entry name" value="Fucose-specific lectin"/>
    <property type="match status" value="1"/>
</dbReference>
<evidence type="ECO:0000256" key="2">
    <source>
        <dbReference type="SAM" id="Phobius"/>
    </source>
</evidence>
<evidence type="ECO:0008006" key="5">
    <source>
        <dbReference type="Google" id="ProtNLM"/>
    </source>
</evidence>
<dbReference type="Proteomes" id="UP000237631">
    <property type="component" value="Unassembled WGS sequence"/>
</dbReference>
<dbReference type="Gene3D" id="2.120.10.70">
    <property type="entry name" value="Fucose-specific lectin"/>
    <property type="match status" value="1"/>
</dbReference>
<keyword evidence="2" id="KW-0812">Transmembrane</keyword>
<dbReference type="EMBL" id="PNEN01000442">
    <property type="protein sequence ID" value="PPJ58859.1"/>
    <property type="molecule type" value="Genomic_DNA"/>
</dbReference>
<evidence type="ECO:0000256" key="1">
    <source>
        <dbReference type="SAM" id="MobiDB-lite"/>
    </source>
</evidence>
<sequence length="483" mass="51377">MALLEGPSQNSIRYTALEGMEVNNASDTNRVEQAGLEPTFDREAVAPEVLPTYLSRTPSRHSHHSPEPYYGSTYIDSKPGQETDDGHIPAWSQGPGTRKSKTYCGLRRRTVIAIAVILTVLVIVAIVVGAVLGAKSSRGSGDKTQGNSSVSPLVIRDGGGLAAATAASAVFAYYQAENGSIIESRMINDTDWHVQSAIATPGAAPGTAIAASSITLYGTSYVLVFHTNNDGEIMMTNRTSSSPEQWSEPISVLSNDGTQPGASALQVNLYPGFGEDPVTIRVYYGSATPDQGIRELGMGSDNDYAVASWNGLAKFSFLNQSDPNSGVGATSLNELARLYVRNSTTGYLAQWALGWGTEVEGWWQTGSSSSTDPLVANSSSITACNDKASTRTDYVFYQSITGTLVCAISASDRGFTSFHVLSEATPADSTKLHAWYDDDSNGEDGDGGATLFYQDRGTQAELKYLKIRRTGEVQAMGTVRSSG</sequence>
<dbReference type="OrthoDB" id="3643269at2759"/>
<proteinExistence type="predicted"/>
<evidence type="ECO:0000313" key="4">
    <source>
        <dbReference type="Proteomes" id="UP000237631"/>
    </source>
</evidence>
<feature type="transmembrane region" description="Helical" evidence="2">
    <location>
        <begin position="111"/>
        <end position="134"/>
    </location>
</feature>
<reference evidence="4" key="1">
    <citation type="journal article" date="2017" name="bioRxiv">
        <title>Conservation of a gene cluster reveals novel cercosporin biosynthetic mechanisms and extends production to the genus Colletotrichum.</title>
        <authorList>
            <person name="de Jonge R."/>
            <person name="Ebert M.K."/>
            <person name="Huitt-Roehl C.R."/>
            <person name="Pal P."/>
            <person name="Suttle J.C."/>
            <person name="Spanner R.E."/>
            <person name="Neubauer J.D."/>
            <person name="Jurick W.M.II."/>
            <person name="Stott K.A."/>
            <person name="Secor G.A."/>
            <person name="Thomma B.P.H.J."/>
            <person name="Van de Peer Y."/>
            <person name="Townsend C.A."/>
            <person name="Bolton M.D."/>
        </authorList>
    </citation>
    <scope>NUCLEOTIDE SEQUENCE [LARGE SCALE GENOMIC DNA]</scope>
    <source>
        <strain evidence="4">CBS538.71</strain>
    </source>
</reference>
<accession>A0A2S6CGL0</accession>
<comment type="caution">
    <text evidence="3">The sequence shown here is derived from an EMBL/GenBank/DDBJ whole genome shotgun (WGS) entry which is preliminary data.</text>
</comment>
<evidence type="ECO:0000313" key="3">
    <source>
        <dbReference type="EMBL" id="PPJ58859.1"/>
    </source>
</evidence>
<protein>
    <recommendedName>
        <fullName evidence="5">Fucose-specific lectin</fullName>
    </recommendedName>
</protein>
<keyword evidence="2" id="KW-1133">Transmembrane helix</keyword>
<keyword evidence="2" id="KW-0472">Membrane</keyword>
<dbReference type="AlphaFoldDB" id="A0A2S6CGL0"/>
<organism evidence="3 4">
    <name type="scientific">Cercospora berteroae</name>
    <dbReference type="NCBI Taxonomy" id="357750"/>
    <lineage>
        <taxon>Eukaryota</taxon>
        <taxon>Fungi</taxon>
        <taxon>Dikarya</taxon>
        <taxon>Ascomycota</taxon>
        <taxon>Pezizomycotina</taxon>
        <taxon>Dothideomycetes</taxon>
        <taxon>Dothideomycetidae</taxon>
        <taxon>Mycosphaerellales</taxon>
        <taxon>Mycosphaerellaceae</taxon>
        <taxon>Cercospora</taxon>
    </lineage>
</organism>